<keyword evidence="5" id="KW-0808">Transferase</keyword>
<dbReference type="SUPFAM" id="SSF52172">
    <property type="entry name" value="CheY-like"/>
    <property type="match status" value="1"/>
</dbReference>
<comment type="caution">
    <text evidence="18">The sequence shown here is derived from an EMBL/GenBank/DDBJ whole genome shotgun (WGS) entry which is preliminary data.</text>
</comment>
<evidence type="ECO:0000259" key="16">
    <source>
        <dbReference type="PROSITE" id="PS50112"/>
    </source>
</evidence>
<dbReference type="InterPro" id="IPR001610">
    <property type="entry name" value="PAC"/>
</dbReference>
<evidence type="ECO:0000256" key="9">
    <source>
        <dbReference type="ARBA" id="ARBA00023012"/>
    </source>
</evidence>
<dbReference type="SMART" id="SM00091">
    <property type="entry name" value="PAS"/>
    <property type="match status" value="2"/>
</dbReference>
<evidence type="ECO:0000256" key="8">
    <source>
        <dbReference type="ARBA" id="ARBA00022840"/>
    </source>
</evidence>
<evidence type="ECO:0000256" key="4">
    <source>
        <dbReference type="ARBA" id="ARBA00022553"/>
    </source>
</evidence>
<dbReference type="GO" id="GO:0005524">
    <property type="term" value="F:ATP binding"/>
    <property type="evidence" value="ECO:0007669"/>
    <property type="project" value="UniProtKB-KW"/>
</dbReference>
<dbReference type="GO" id="GO:0009927">
    <property type="term" value="F:histidine phosphotransfer kinase activity"/>
    <property type="evidence" value="ECO:0007669"/>
    <property type="project" value="TreeGrafter"/>
</dbReference>
<evidence type="ECO:0000256" key="13">
    <source>
        <dbReference type="SAM" id="Coils"/>
    </source>
</evidence>
<dbReference type="InterPro" id="IPR001789">
    <property type="entry name" value="Sig_transdc_resp-reg_receiver"/>
</dbReference>
<dbReference type="GO" id="GO:0005886">
    <property type="term" value="C:plasma membrane"/>
    <property type="evidence" value="ECO:0007669"/>
    <property type="project" value="TreeGrafter"/>
</dbReference>
<feature type="domain" description="Histidine kinase" evidence="14">
    <location>
        <begin position="331"/>
        <end position="547"/>
    </location>
</feature>
<gene>
    <name evidence="18" type="ORF">RMSM_05808</name>
</gene>
<evidence type="ECO:0000256" key="7">
    <source>
        <dbReference type="ARBA" id="ARBA00022777"/>
    </source>
</evidence>
<dbReference type="InterPro" id="IPR036890">
    <property type="entry name" value="HATPase_C_sf"/>
</dbReference>
<sequence length="715" mass="79818">MRAHEDLFFRKDGTAFPVMCAASPIFRQGVPVSTVIEVRDITHQKKVDEELRESEVRFREMTNAAPAMIWVTDENHYCTFLSQSWYDFTGQTEEEGHGLGWTNAVHPDDQQAAKKSFLTAADQRVDYEIDFRLRQKDGTYRWVIDAGKARFDKNGNFAGYVGSVIDTHDRHEAVMKISISEERLRNAAEAAGFGMLHADLVAGTLAYSDEFKRLIGLPDDADQDVLGNDIPDWVYAEDRGICLRFYKRLLTLPEGVSDQIEHRVLRTDGQIRWVRIHARPIYTGEGEKVRATQLIGTLIDITQQREFEESLREAREQAEAANESKSAFLANMSHEIRTPMTAILGYTDLIADKIRDDETLNWVRTIRHNGDFLLDIINDILDLSKIEAGKLEIAQETFSPARLIDDVRSIMAVRASERGIRLSVEYQTPLPTWVRSDAKRLKQILINLVGNAIKFTPEGDVTLLVSFVSSRLRFEIVDTGVGISDKQLGNLFQPFSQGDGNVNREFGGTGLGLAISQRLAQMLGGEITVESTLGRGSKFTVSVSVAEAAFPDDASSKSTEICLRASEESAAINAEILIVDDRRDIRFLSRTFLTKAGASVSEAEDGQLAIDMVKRSIDEQRGYHLILLDMQMPRLDGYQTAQGLRQLGYQGPIIALTADAMQGDMNRCIAAGCNDYLSKPIDKAVMLEKIRQHLRIGSAGFAPDRPKDASQSSGK</sequence>
<keyword evidence="10" id="KW-0472">Membrane</keyword>
<dbReference type="CDD" id="cd00082">
    <property type="entry name" value="HisKA"/>
    <property type="match status" value="1"/>
</dbReference>
<protein>
    <recommendedName>
        <fullName evidence="3">histidine kinase</fullName>
        <ecNumber evidence="3">2.7.13.3</ecNumber>
    </recommendedName>
</protein>
<dbReference type="PANTHER" id="PTHR43047">
    <property type="entry name" value="TWO-COMPONENT HISTIDINE PROTEIN KINASE"/>
    <property type="match status" value="1"/>
</dbReference>
<proteinExistence type="predicted"/>
<dbReference type="SMART" id="SM00086">
    <property type="entry name" value="PAC"/>
    <property type="match status" value="3"/>
</dbReference>
<dbReference type="SUPFAM" id="SSF47384">
    <property type="entry name" value="Homodimeric domain of signal transducing histidine kinase"/>
    <property type="match status" value="1"/>
</dbReference>
<comment type="catalytic activity">
    <reaction evidence="1">
        <text>ATP + protein L-histidine = ADP + protein N-phospho-L-histidine.</text>
        <dbReference type="EC" id="2.7.13.3"/>
    </reaction>
</comment>
<dbReference type="FunFam" id="3.30.450.20:FF:000099">
    <property type="entry name" value="Sensory box sensor histidine kinase"/>
    <property type="match status" value="1"/>
</dbReference>
<keyword evidence="6" id="KW-0547">Nucleotide-binding</keyword>
<dbReference type="EMBL" id="ANOG01000828">
    <property type="protein sequence ID" value="EMI17275.1"/>
    <property type="molecule type" value="Genomic_DNA"/>
</dbReference>
<feature type="domain" description="PAS" evidence="16">
    <location>
        <begin position="54"/>
        <end position="124"/>
    </location>
</feature>
<evidence type="ECO:0000259" key="17">
    <source>
        <dbReference type="PROSITE" id="PS50113"/>
    </source>
</evidence>
<accession>M5RD12</accession>
<dbReference type="SMART" id="SM00448">
    <property type="entry name" value="REC"/>
    <property type="match status" value="1"/>
</dbReference>
<keyword evidence="9" id="KW-0902">Two-component regulatory system</keyword>
<dbReference type="Gene3D" id="3.40.50.2300">
    <property type="match status" value="1"/>
</dbReference>
<dbReference type="Pfam" id="PF00072">
    <property type="entry name" value="Response_reg"/>
    <property type="match status" value="1"/>
</dbReference>
<dbReference type="InterPro" id="IPR000014">
    <property type="entry name" value="PAS"/>
</dbReference>
<dbReference type="SUPFAM" id="SSF55785">
    <property type="entry name" value="PYP-like sensor domain (PAS domain)"/>
    <property type="match status" value="3"/>
</dbReference>
<evidence type="ECO:0000256" key="3">
    <source>
        <dbReference type="ARBA" id="ARBA00012438"/>
    </source>
</evidence>
<dbReference type="Pfam" id="PF02518">
    <property type="entry name" value="HATPase_c"/>
    <property type="match status" value="1"/>
</dbReference>
<dbReference type="CDD" id="cd16922">
    <property type="entry name" value="HATPase_EvgS-ArcB-TorS-like"/>
    <property type="match status" value="1"/>
</dbReference>
<dbReference type="Pfam" id="PF08447">
    <property type="entry name" value="PAS_3"/>
    <property type="match status" value="2"/>
</dbReference>
<dbReference type="InterPro" id="IPR003661">
    <property type="entry name" value="HisK_dim/P_dom"/>
</dbReference>
<evidence type="ECO:0000256" key="10">
    <source>
        <dbReference type="ARBA" id="ARBA00023136"/>
    </source>
</evidence>
<dbReference type="Gene3D" id="1.10.287.130">
    <property type="match status" value="1"/>
</dbReference>
<keyword evidence="8 18" id="KW-0067">ATP-binding</keyword>
<evidence type="ECO:0000256" key="11">
    <source>
        <dbReference type="ARBA" id="ARBA00023306"/>
    </source>
</evidence>
<dbReference type="PRINTS" id="PR00344">
    <property type="entry name" value="BCTRLSENSOR"/>
</dbReference>
<dbReference type="InterPro" id="IPR000700">
    <property type="entry name" value="PAS-assoc_C"/>
</dbReference>
<dbReference type="InterPro" id="IPR036097">
    <property type="entry name" value="HisK_dim/P_sf"/>
</dbReference>
<dbReference type="InterPro" id="IPR013655">
    <property type="entry name" value="PAS_fold_3"/>
</dbReference>
<dbReference type="PROSITE" id="PS50110">
    <property type="entry name" value="RESPONSE_REGULATORY"/>
    <property type="match status" value="1"/>
</dbReference>
<dbReference type="InterPro" id="IPR005467">
    <property type="entry name" value="His_kinase_dom"/>
</dbReference>
<evidence type="ECO:0000256" key="1">
    <source>
        <dbReference type="ARBA" id="ARBA00000085"/>
    </source>
</evidence>
<dbReference type="InterPro" id="IPR004358">
    <property type="entry name" value="Sig_transdc_His_kin-like_C"/>
</dbReference>
<dbReference type="SMART" id="SM00387">
    <property type="entry name" value="HATPase_c"/>
    <property type="match status" value="1"/>
</dbReference>
<dbReference type="SMART" id="SM00388">
    <property type="entry name" value="HisKA"/>
    <property type="match status" value="1"/>
</dbReference>
<keyword evidence="4 12" id="KW-0597">Phosphoprotein</keyword>
<dbReference type="Gene3D" id="3.30.450.20">
    <property type="entry name" value="PAS domain"/>
    <property type="match status" value="3"/>
</dbReference>
<organism evidence="18 19">
    <name type="scientific">Rhodopirellula maiorica SM1</name>
    <dbReference type="NCBI Taxonomy" id="1265738"/>
    <lineage>
        <taxon>Bacteria</taxon>
        <taxon>Pseudomonadati</taxon>
        <taxon>Planctomycetota</taxon>
        <taxon>Planctomycetia</taxon>
        <taxon>Pirellulales</taxon>
        <taxon>Pirellulaceae</taxon>
        <taxon>Novipirellula</taxon>
    </lineage>
</organism>
<dbReference type="PANTHER" id="PTHR43047:SF72">
    <property type="entry name" value="OSMOSENSING HISTIDINE PROTEIN KINASE SLN1"/>
    <property type="match status" value="1"/>
</dbReference>
<dbReference type="Proteomes" id="UP000011991">
    <property type="component" value="Unassembled WGS sequence"/>
</dbReference>
<evidence type="ECO:0000256" key="12">
    <source>
        <dbReference type="PROSITE-ProRule" id="PRU00169"/>
    </source>
</evidence>
<dbReference type="FunFam" id="3.30.565.10:FF:000010">
    <property type="entry name" value="Sensor histidine kinase RcsC"/>
    <property type="match status" value="1"/>
</dbReference>
<dbReference type="GO" id="GO:0000155">
    <property type="term" value="F:phosphorelay sensor kinase activity"/>
    <property type="evidence" value="ECO:0007669"/>
    <property type="project" value="InterPro"/>
</dbReference>
<dbReference type="EC" id="2.7.13.3" evidence="3"/>
<evidence type="ECO:0000256" key="5">
    <source>
        <dbReference type="ARBA" id="ARBA00022679"/>
    </source>
</evidence>
<dbReference type="FunFam" id="1.10.287.130:FF:000038">
    <property type="entry name" value="Sensory transduction histidine kinase"/>
    <property type="match status" value="1"/>
</dbReference>
<feature type="domain" description="PAC" evidence="17">
    <location>
        <begin position="127"/>
        <end position="179"/>
    </location>
</feature>
<dbReference type="CDD" id="cd00130">
    <property type="entry name" value="PAS"/>
    <property type="match status" value="2"/>
</dbReference>
<comment type="subcellular location">
    <subcellularLocation>
        <location evidence="2">Membrane</location>
    </subcellularLocation>
</comment>
<feature type="coiled-coil region" evidence="13">
    <location>
        <begin position="304"/>
        <end position="331"/>
    </location>
</feature>
<keyword evidence="11" id="KW-0131">Cell cycle</keyword>
<dbReference type="PROSITE" id="PS50113">
    <property type="entry name" value="PAC"/>
    <property type="match status" value="3"/>
</dbReference>
<dbReference type="PATRIC" id="fig|1265738.3.peg.5805"/>
<evidence type="ECO:0000259" key="14">
    <source>
        <dbReference type="PROSITE" id="PS50109"/>
    </source>
</evidence>
<dbReference type="InterPro" id="IPR035965">
    <property type="entry name" value="PAS-like_dom_sf"/>
</dbReference>
<evidence type="ECO:0000256" key="6">
    <source>
        <dbReference type="ARBA" id="ARBA00022741"/>
    </source>
</evidence>
<keyword evidence="19" id="KW-1185">Reference proteome</keyword>
<dbReference type="PROSITE" id="PS50112">
    <property type="entry name" value="PAS"/>
    <property type="match status" value="1"/>
</dbReference>
<dbReference type="CDD" id="cd17546">
    <property type="entry name" value="REC_hyHK_CKI1_RcsC-like"/>
    <property type="match status" value="1"/>
</dbReference>
<evidence type="ECO:0000313" key="19">
    <source>
        <dbReference type="Proteomes" id="UP000011991"/>
    </source>
</evidence>
<dbReference type="PROSITE" id="PS50109">
    <property type="entry name" value="HIS_KIN"/>
    <property type="match status" value="1"/>
</dbReference>
<dbReference type="Gene3D" id="3.30.565.10">
    <property type="entry name" value="Histidine kinase-like ATPase, C-terminal domain"/>
    <property type="match status" value="1"/>
</dbReference>
<dbReference type="Pfam" id="PF00512">
    <property type="entry name" value="HisKA"/>
    <property type="match status" value="1"/>
</dbReference>
<keyword evidence="13" id="KW-0175">Coiled coil</keyword>
<dbReference type="NCBIfam" id="TIGR00229">
    <property type="entry name" value="sensory_box"/>
    <property type="match status" value="2"/>
</dbReference>
<keyword evidence="7" id="KW-0418">Kinase</keyword>
<evidence type="ECO:0000259" key="15">
    <source>
        <dbReference type="PROSITE" id="PS50110"/>
    </source>
</evidence>
<feature type="domain" description="Response regulatory" evidence="15">
    <location>
        <begin position="575"/>
        <end position="694"/>
    </location>
</feature>
<name>M5RD12_9BACT</name>
<dbReference type="AlphaFoldDB" id="M5RD12"/>
<reference evidence="18 19" key="1">
    <citation type="journal article" date="2013" name="Mar. Genomics">
        <title>Expression of sulfatases in Rhodopirellula baltica and the diversity of sulfatases in the genus Rhodopirellula.</title>
        <authorList>
            <person name="Wegner C.E."/>
            <person name="Richter-Heitmann T."/>
            <person name="Klindworth A."/>
            <person name="Klockow C."/>
            <person name="Richter M."/>
            <person name="Achstetter T."/>
            <person name="Glockner F.O."/>
            <person name="Harder J."/>
        </authorList>
    </citation>
    <scope>NUCLEOTIDE SEQUENCE [LARGE SCALE GENOMIC DNA]</scope>
    <source>
        <strain evidence="18 19">SM1</strain>
    </source>
</reference>
<evidence type="ECO:0000256" key="2">
    <source>
        <dbReference type="ARBA" id="ARBA00004370"/>
    </source>
</evidence>
<dbReference type="InterPro" id="IPR003594">
    <property type="entry name" value="HATPase_dom"/>
</dbReference>
<feature type="modified residue" description="4-aspartylphosphate" evidence="12">
    <location>
        <position position="629"/>
    </location>
</feature>
<evidence type="ECO:0000313" key="18">
    <source>
        <dbReference type="EMBL" id="EMI17275.1"/>
    </source>
</evidence>
<feature type="domain" description="PAC" evidence="17">
    <location>
        <begin position="2"/>
        <end position="53"/>
    </location>
</feature>
<dbReference type="SUPFAM" id="SSF55874">
    <property type="entry name" value="ATPase domain of HSP90 chaperone/DNA topoisomerase II/histidine kinase"/>
    <property type="match status" value="1"/>
</dbReference>
<dbReference type="InterPro" id="IPR011006">
    <property type="entry name" value="CheY-like_superfamily"/>
</dbReference>
<feature type="domain" description="PAC" evidence="17">
    <location>
        <begin position="258"/>
        <end position="313"/>
    </location>
</feature>
<dbReference type="Pfam" id="PF13426">
    <property type="entry name" value="PAS_9"/>
    <property type="match status" value="1"/>
</dbReference>